<proteinExistence type="predicted"/>
<gene>
    <name evidence="2" type="ORF">S01H1_15846</name>
</gene>
<accession>X0SLF6</accession>
<name>X0SLF6_9ZZZZ</name>
<feature type="non-terminal residue" evidence="2">
    <location>
        <position position="1"/>
    </location>
</feature>
<evidence type="ECO:0000313" key="2">
    <source>
        <dbReference type="EMBL" id="GAF76712.1"/>
    </source>
</evidence>
<dbReference type="EMBL" id="BARS01008296">
    <property type="protein sequence ID" value="GAF76712.1"/>
    <property type="molecule type" value="Genomic_DNA"/>
</dbReference>
<organism evidence="2">
    <name type="scientific">marine sediment metagenome</name>
    <dbReference type="NCBI Taxonomy" id="412755"/>
    <lineage>
        <taxon>unclassified sequences</taxon>
        <taxon>metagenomes</taxon>
        <taxon>ecological metagenomes</taxon>
    </lineage>
</organism>
<reference evidence="2" key="1">
    <citation type="journal article" date="2014" name="Front. Microbiol.">
        <title>High frequency of phylogenetically diverse reductive dehalogenase-homologous genes in deep subseafloor sedimentary metagenomes.</title>
        <authorList>
            <person name="Kawai M."/>
            <person name="Futagami T."/>
            <person name="Toyoda A."/>
            <person name="Takaki Y."/>
            <person name="Nishi S."/>
            <person name="Hori S."/>
            <person name="Arai W."/>
            <person name="Tsubouchi T."/>
            <person name="Morono Y."/>
            <person name="Uchiyama I."/>
            <person name="Ito T."/>
            <person name="Fujiyama A."/>
            <person name="Inagaki F."/>
            <person name="Takami H."/>
        </authorList>
    </citation>
    <scope>NUCLEOTIDE SEQUENCE</scope>
    <source>
        <strain evidence="2">Expedition CK06-06</strain>
    </source>
</reference>
<dbReference type="AlphaFoldDB" id="X0SLF6"/>
<evidence type="ECO:0000256" key="1">
    <source>
        <dbReference type="SAM" id="MobiDB-lite"/>
    </source>
</evidence>
<comment type="caution">
    <text evidence="2">The sequence shown here is derived from an EMBL/GenBank/DDBJ whole genome shotgun (WGS) entry which is preliminary data.</text>
</comment>
<protein>
    <submittedName>
        <fullName evidence="2">Uncharacterized protein</fullName>
    </submittedName>
</protein>
<feature type="region of interest" description="Disordered" evidence="1">
    <location>
        <begin position="1"/>
        <end position="30"/>
    </location>
</feature>
<sequence length="30" mass="3194">PEEASPEEADTTIDTSEETEPQSGEAEDEA</sequence>